<evidence type="ECO:0000256" key="6">
    <source>
        <dbReference type="PIRSR" id="PIRSR634603-3"/>
    </source>
</evidence>
<protein>
    <recommendedName>
        <fullName evidence="7">Dipeptide epimerase</fullName>
        <ecNumber evidence="7">5.1.1.-</ecNumber>
    </recommendedName>
</protein>
<dbReference type="InterPro" id="IPR013341">
    <property type="entry name" value="Mandelate_racemase_N_dom"/>
</dbReference>
<evidence type="ECO:0000256" key="5">
    <source>
        <dbReference type="PIRSR" id="PIRSR634603-1"/>
    </source>
</evidence>
<proteinExistence type="inferred from homology"/>
<reference evidence="9 10" key="2">
    <citation type="submission" date="2018-06" db="EMBL/GenBank/DDBJ databases">
        <title>Metagenomic assembly of (sub)arctic Cyanobacteria and their associated microbiome from non-axenic cultures.</title>
        <authorList>
            <person name="Baurain D."/>
        </authorList>
    </citation>
    <scope>NUCLEOTIDE SEQUENCE [LARGE SCALE GENOMIC DNA]</scope>
    <source>
        <strain evidence="9">ULC129bin1</strain>
    </source>
</reference>
<evidence type="ECO:0000256" key="7">
    <source>
        <dbReference type="RuleBase" id="RU366006"/>
    </source>
</evidence>
<dbReference type="SMART" id="SM00922">
    <property type="entry name" value="MR_MLE"/>
    <property type="match status" value="1"/>
</dbReference>
<dbReference type="Gene3D" id="3.30.390.10">
    <property type="entry name" value="Enolase-like, N-terminal domain"/>
    <property type="match status" value="1"/>
</dbReference>
<dbReference type="PANTHER" id="PTHR48080">
    <property type="entry name" value="D-GALACTONATE DEHYDRATASE-RELATED"/>
    <property type="match status" value="1"/>
</dbReference>
<dbReference type="PANTHER" id="PTHR48080:SF3">
    <property type="entry name" value="ENOLASE SUPERFAMILY MEMBER DDB_G0284701"/>
    <property type="match status" value="1"/>
</dbReference>
<evidence type="ECO:0000256" key="1">
    <source>
        <dbReference type="ARBA" id="ARBA00008031"/>
    </source>
</evidence>
<dbReference type="PROSITE" id="PS00909">
    <property type="entry name" value="MR_MLE_2"/>
    <property type="match status" value="1"/>
</dbReference>
<dbReference type="GO" id="GO:0046872">
    <property type="term" value="F:metal ion binding"/>
    <property type="evidence" value="ECO:0007669"/>
    <property type="project" value="UniProtKB-KW"/>
</dbReference>
<evidence type="ECO:0000313" key="10">
    <source>
        <dbReference type="Proteomes" id="UP000249354"/>
    </source>
</evidence>
<dbReference type="CDD" id="cd03319">
    <property type="entry name" value="L-Ala-DL-Glu_epimerase"/>
    <property type="match status" value="1"/>
</dbReference>
<gene>
    <name evidence="9" type="ORF">DCF25_03980</name>
</gene>
<keyword evidence="3 6" id="KW-0460">Magnesium</keyword>
<comment type="caution">
    <text evidence="9">The sequence shown here is derived from an EMBL/GenBank/DDBJ whole genome shotgun (WGS) entry which is preliminary data.</text>
</comment>
<feature type="domain" description="Mandelate racemase/muconate lactonizing enzyme C-terminal" evidence="8">
    <location>
        <begin position="138"/>
        <end position="237"/>
    </location>
</feature>
<dbReference type="SUPFAM" id="SSF54826">
    <property type="entry name" value="Enolase N-terminal domain-like"/>
    <property type="match status" value="1"/>
</dbReference>
<dbReference type="Proteomes" id="UP000249354">
    <property type="component" value="Unassembled WGS sequence"/>
</dbReference>
<reference evidence="10" key="1">
    <citation type="submission" date="2018-04" db="EMBL/GenBank/DDBJ databases">
        <authorList>
            <person name="Cornet L."/>
        </authorList>
    </citation>
    <scope>NUCLEOTIDE SEQUENCE [LARGE SCALE GENOMIC DNA]</scope>
</reference>
<feature type="binding site" evidence="6">
    <location>
        <position position="190"/>
    </location>
    <ligand>
        <name>Mg(2+)</name>
        <dbReference type="ChEBI" id="CHEBI:18420"/>
    </ligand>
</feature>
<evidence type="ECO:0000313" key="9">
    <source>
        <dbReference type="EMBL" id="PZO21970.1"/>
    </source>
</evidence>
<evidence type="ECO:0000256" key="3">
    <source>
        <dbReference type="ARBA" id="ARBA00022842"/>
    </source>
</evidence>
<name>A0A2W4URP7_9CYAN</name>
<organism evidence="9 10">
    <name type="scientific">Leptolyngbya foveolarum</name>
    <dbReference type="NCBI Taxonomy" id="47253"/>
    <lineage>
        <taxon>Bacteria</taxon>
        <taxon>Bacillati</taxon>
        <taxon>Cyanobacteriota</taxon>
        <taxon>Cyanophyceae</taxon>
        <taxon>Leptolyngbyales</taxon>
        <taxon>Leptolyngbyaceae</taxon>
        <taxon>Leptolyngbya group</taxon>
        <taxon>Leptolyngbya</taxon>
    </lineage>
</organism>
<dbReference type="SFLD" id="SFLDS00001">
    <property type="entry name" value="Enolase"/>
    <property type="match status" value="1"/>
</dbReference>
<comment type="similarity">
    <text evidence="1 7">Belongs to the mandelate racemase/muconate lactonizing enzyme family.</text>
</comment>
<evidence type="ECO:0000256" key="4">
    <source>
        <dbReference type="ARBA" id="ARBA00023235"/>
    </source>
</evidence>
<dbReference type="InterPro" id="IPR029017">
    <property type="entry name" value="Enolase-like_N"/>
</dbReference>
<dbReference type="InterPro" id="IPR029065">
    <property type="entry name" value="Enolase_C-like"/>
</dbReference>
<dbReference type="Pfam" id="PF02746">
    <property type="entry name" value="MR_MLE_N"/>
    <property type="match status" value="1"/>
</dbReference>
<dbReference type="SUPFAM" id="SSF51604">
    <property type="entry name" value="Enolase C-terminal domain-like"/>
    <property type="match status" value="1"/>
</dbReference>
<dbReference type="InterPro" id="IPR034593">
    <property type="entry name" value="DgoD-like"/>
</dbReference>
<keyword evidence="4 7" id="KW-0413">Isomerase</keyword>
<evidence type="ECO:0000259" key="8">
    <source>
        <dbReference type="SMART" id="SM00922"/>
    </source>
</evidence>
<dbReference type="InterPro" id="IPR036849">
    <property type="entry name" value="Enolase-like_C_sf"/>
</dbReference>
<comment type="cofactor">
    <cofactor evidence="6 7">
        <name>Mg(2+)</name>
        <dbReference type="ChEBI" id="CHEBI:18420"/>
    </cofactor>
    <text evidence="6 7">Binds 1 Mg(2+) ion per subunit.</text>
</comment>
<evidence type="ECO:0000256" key="2">
    <source>
        <dbReference type="ARBA" id="ARBA00022723"/>
    </source>
</evidence>
<dbReference type="AlphaFoldDB" id="A0A2W4URP7"/>
<accession>A0A2W4URP7</accession>
<feature type="active site" description="Proton acceptor; specific for (S)-substrate epimerization" evidence="5">
    <location>
        <position position="263"/>
    </location>
</feature>
<dbReference type="InterPro" id="IPR034603">
    <property type="entry name" value="Dipeptide_epimerase"/>
</dbReference>
<dbReference type="InterPro" id="IPR013342">
    <property type="entry name" value="Mandelate_racemase_C"/>
</dbReference>
<dbReference type="EMBL" id="QBMC01000015">
    <property type="protein sequence ID" value="PZO21970.1"/>
    <property type="molecule type" value="Genomic_DNA"/>
</dbReference>
<feature type="binding site" evidence="6">
    <location>
        <position position="241"/>
    </location>
    <ligand>
        <name>Mg(2+)</name>
        <dbReference type="ChEBI" id="CHEBI:18420"/>
    </ligand>
</feature>
<dbReference type="GO" id="GO:0009063">
    <property type="term" value="P:amino acid catabolic process"/>
    <property type="evidence" value="ECO:0007669"/>
    <property type="project" value="InterPro"/>
</dbReference>
<feature type="active site" description="Proton acceptor; specific for (R)-substrate epimerization" evidence="5">
    <location>
        <position position="160"/>
    </location>
</feature>
<dbReference type="Pfam" id="PF13378">
    <property type="entry name" value="MR_MLE_C"/>
    <property type="match status" value="1"/>
</dbReference>
<dbReference type="EC" id="5.1.1.-" evidence="7"/>
<dbReference type="Gene3D" id="3.20.20.120">
    <property type="entry name" value="Enolase-like C-terminal domain"/>
    <property type="match status" value="1"/>
</dbReference>
<dbReference type="SFLD" id="SFLDG00180">
    <property type="entry name" value="muconate_cycloisomerase"/>
    <property type="match status" value="1"/>
</dbReference>
<feature type="binding site" evidence="6">
    <location>
        <position position="216"/>
    </location>
    <ligand>
        <name>Mg(2+)</name>
        <dbReference type="ChEBI" id="CHEBI:18420"/>
    </ligand>
</feature>
<sequence>MQIHIEPFTVHKRVPLTISRGTSAGSTNLWVRIEADGIEGWGEASPFAIGSSDPQTTEEIARDLSALVPILSSLHPIQRQIVESRLSGLSICSAAQAAIDVALHDWMGKCFGVPLWQLWGLELQRIGPTAVTVGINTPEGAVDRLNKWCDQQQVNSVKIKLGSPEGIAADKKMFTALLPEVPAGAKVSVDANGGWGLEDAIAMSYWLSEFGVIYIEQPLAVADDKLLPNLYGQSPLPIYVDESCFVSSDIPPLAHCVHGINIKLMKSGGLSEAMRMINTAKACGLKVMFGCYSDSAISNTALAHLSPLADHLDLDSHFNLKDDPFSGAQLKNGCLVPNAQPGLGLSHA</sequence>
<keyword evidence="2 6" id="KW-0479">Metal-binding</keyword>
<dbReference type="GO" id="GO:0016855">
    <property type="term" value="F:racemase and epimerase activity, acting on amino acids and derivatives"/>
    <property type="evidence" value="ECO:0007669"/>
    <property type="project" value="UniProtKB-UniRule"/>
</dbReference>
<dbReference type="InterPro" id="IPR018110">
    <property type="entry name" value="Mandel_Rmase/mucon_lact_enz_CS"/>
</dbReference>